<dbReference type="RefSeq" id="WP_128980488.1">
    <property type="nucleotide sequence ID" value="NZ_PDKJ01000005.1"/>
</dbReference>
<dbReference type="AlphaFoldDB" id="A0A4Q0YFU8"/>
<evidence type="ECO:0000259" key="2">
    <source>
        <dbReference type="PROSITE" id="PS50902"/>
    </source>
</evidence>
<dbReference type="GO" id="GO:0009055">
    <property type="term" value="F:electron transfer activity"/>
    <property type="evidence" value="ECO:0007669"/>
    <property type="project" value="InterPro"/>
</dbReference>
<dbReference type="GO" id="GO:0016787">
    <property type="term" value="F:hydrolase activity"/>
    <property type="evidence" value="ECO:0007669"/>
    <property type="project" value="UniProtKB-KW"/>
</dbReference>
<dbReference type="InterPro" id="IPR036866">
    <property type="entry name" value="RibonucZ/Hydroxyglut_hydro"/>
</dbReference>
<dbReference type="Pfam" id="PF00258">
    <property type="entry name" value="Flavodoxin_1"/>
    <property type="match status" value="1"/>
</dbReference>
<dbReference type="SUPFAM" id="SSF56281">
    <property type="entry name" value="Metallo-hydrolase/oxidoreductase"/>
    <property type="match status" value="1"/>
</dbReference>
<dbReference type="InterPro" id="IPR029039">
    <property type="entry name" value="Flavoprotein-like_sf"/>
</dbReference>
<gene>
    <name evidence="3" type="ORF">CRV08_06975</name>
</gene>
<dbReference type="CDD" id="cd07709">
    <property type="entry name" value="flavodiiron_proteins_MBL-fold"/>
    <property type="match status" value="1"/>
</dbReference>
<dbReference type="SUPFAM" id="SSF52218">
    <property type="entry name" value="Flavoproteins"/>
    <property type="match status" value="1"/>
</dbReference>
<comment type="caution">
    <text evidence="3">The sequence shown here is derived from an EMBL/GenBank/DDBJ whole genome shotgun (WGS) entry which is preliminary data.</text>
</comment>
<evidence type="ECO:0000256" key="1">
    <source>
        <dbReference type="ARBA" id="ARBA00007121"/>
    </source>
</evidence>
<dbReference type="InterPro" id="IPR016440">
    <property type="entry name" value="Rubredoxin-O_OxRdtase"/>
</dbReference>
<organism evidence="3 4">
    <name type="scientific">Halarcobacter ebronensis</name>
    <dbReference type="NCBI Taxonomy" id="1462615"/>
    <lineage>
        <taxon>Bacteria</taxon>
        <taxon>Pseudomonadati</taxon>
        <taxon>Campylobacterota</taxon>
        <taxon>Epsilonproteobacteria</taxon>
        <taxon>Campylobacterales</taxon>
        <taxon>Arcobacteraceae</taxon>
        <taxon>Halarcobacter</taxon>
    </lineage>
</organism>
<dbReference type="SMART" id="SM00849">
    <property type="entry name" value="Lactamase_B"/>
    <property type="match status" value="1"/>
</dbReference>
<feature type="domain" description="Flavodoxin-like" evidence="2">
    <location>
        <begin position="259"/>
        <end position="399"/>
    </location>
</feature>
<dbReference type="GO" id="GO:0046872">
    <property type="term" value="F:metal ion binding"/>
    <property type="evidence" value="ECO:0007669"/>
    <property type="project" value="InterPro"/>
</dbReference>
<dbReference type="GO" id="GO:0010181">
    <property type="term" value="F:FMN binding"/>
    <property type="evidence" value="ECO:0007669"/>
    <property type="project" value="InterPro"/>
</dbReference>
<dbReference type="Pfam" id="PF19583">
    <property type="entry name" value="ODP"/>
    <property type="match status" value="1"/>
</dbReference>
<sequence>MNNTDPIEIAPNIFFIGVFDPDIRTFDIIMKTANGSSYNAYLIKTSEGVIIVDTVKLEFQEQFFKKIEKLCSYDEIKYVICHHLEPDHAGAIPELMERASNAKVLISPQATAMLKAITHKENIDFETVWTNKSLKLGNKTIKFLTTPYLHWPETMSSYIIEDKLLFSGDVFGSHYYDKRVFDDLVGDFFYAFKYYYDHIMRPFKSYALNAIKLYDKLEIDIIATLHGPILRDNPQKYINYYRKWSQPNQKVISNGEKILSIFYLTSYKNTKDMAEAIYEGAESVEGVVANVYDLASIEESNMINILEESDGILIGTPTINADAPKPVWDLLSCMMLLEKRGKVGGAFGSYGWSGEAVDMIIHRLKSLNFRVPPLQYMKIKLIPTKEELKDCYNYGVEIAEVLNGKMIELTMN</sequence>
<evidence type="ECO:0000313" key="4">
    <source>
        <dbReference type="Proteomes" id="UP000290172"/>
    </source>
</evidence>
<dbReference type="InterPro" id="IPR001279">
    <property type="entry name" value="Metallo-B-lactamas"/>
</dbReference>
<reference evidence="3 4" key="1">
    <citation type="submission" date="2017-10" db="EMBL/GenBank/DDBJ databases">
        <title>Genomics of the genus Arcobacter.</title>
        <authorList>
            <person name="Perez-Cataluna A."/>
            <person name="Figueras M.J."/>
        </authorList>
    </citation>
    <scope>NUCLEOTIDE SEQUENCE [LARGE SCALE GENOMIC DNA]</scope>
    <source>
        <strain evidence="3 4">CECT 8993</strain>
    </source>
</reference>
<dbReference type="PANTHER" id="PTHR43717:SF1">
    <property type="entry name" value="ANAEROBIC NITRIC OXIDE REDUCTASE FLAVORUBREDOXIN"/>
    <property type="match status" value="1"/>
</dbReference>
<comment type="similarity">
    <text evidence="1">In the N-terminal section; belongs to the zinc metallo-hydrolase group 3 family.</text>
</comment>
<dbReference type="EMBL" id="PDKJ01000005">
    <property type="protein sequence ID" value="RXJ68564.1"/>
    <property type="molecule type" value="Genomic_DNA"/>
</dbReference>
<dbReference type="InterPro" id="IPR008254">
    <property type="entry name" value="Flavodoxin/NO_synth"/>
</dbReference>
<dbReference type="Gene3D" id="3.40.50.360">
    <property type="match status" value="1"/>
</dbReference>
<dbReference type="PIRSF" id="PIRSF005243">
    <property type="entry name" value="ROO"/>
    <property type="match status" value="1"/>
</dbReference>
<accession>A0A4Q0YFU8</accession>
<dbReference type="GO" id="GO:0016491">
    <property type="term" value="F:oxidoreductase activity"/>
    <property type="evidence" value="ECO:0007669"/>
    <property type="project" value="InterPro"/>
</dbReference>
<dbReference type="Proteomes" id="UP000290172">
    <property type="component" value="Unassembled WGS sequence"/>
</dbReference>
<dbReference type="InterPro" id="IPR045761">
    <property type="entry name" value="ODP_dom"/>
</dbReference>
<evidence type="ECO:0000313" key="3">
    <source>
        <dbReference type="EMBL" id="RXJ68564.1"/>
    </source>
</evidence>
<name>A0A4Q0YFU8_9BACT</name>
<proteinExistence type="inferred from homology"/>
<dbReference type="Gene3D" id="3.60.15.10">
    <property type="entry name" value="Ribonuclease Z/Hydroxyacylglutathione hydrolase-like"/>
    <property type="match status" value="1"/>
</dbReference>
<dbReference type="PANTHER" id="PTHR43717">
    <property type="entry name" value="ANAEROBIC NITRIC OXIDE REDUCTASE FLAVORUBREDOXIN"/>
    <property type="match status" value="1"/>
</dbReference>
<protein>
    <submittedName>
        <fullName evidence="3">MBL fold metallo-hydrolase</fullName>
    </submittedName>
</protein>
<keyword evidence="3" id="KW-0378">Hydrolase</keyword>
<dbReference type="PROSITE" id="PS50902">
    <property type="entry name" value="FLAVODOXIN_LIKE"/>
    <property type="match status" value="1"/>
</dbReference>